<keyword evidence="3" id="KW-1185">Reference proteome</keyword>
<dbReference type="AlphaFoldDB" id="A0A9P9IIG3"/>
<proteinExistence type="predicted"/>
<accession>A0A9P9IIG3</accession>
<dbReference type="Proteomes" id="UP000738349">
    <property type="component" value="Unassembled WGS sequence"/>
</dbReference>
<dbReference type="InterPro" id="IPR010730">
    <property type="entry name" value="HET"/>
</dbReference>
<dbReference type="Pfam" id="PF06985">
    <property type="entry name" value="HET"/>
    <property type="match status" value="1"/>
</dbReference>
<evidence type="ECO:0000259" key="1">
    <source>
        <dbReference type="Pfam" id="PF06985"/>
    </source>
</evidence>
<name>A0A9P9IIG3_9HYPO</name>
<dbReference type="OrthoDB" id="5416609at2759"/>
<sequence length="76" mass="8332">MRDTSIPIRRRREAITLWIDQICINQADNGEKSEQVGLIGSIYLGAKQVLVWLGHAGSGSDALIRVAGYRPVGSRP</sequence>
<organism evidence="2 3">
    <name type="scientific">Dactylonectria macrodidyma</name>
    <dbReference type="NCBI Taxonomy" id="307937"/>
    <lineage>
        <taxon>Eukaryota</taxon>
        <taxon>Fungi</taxon>
        <taxon>Dikarya</taxon>
        <taxon>Ascomycota</taxon>
        <taxon>Pezizomycotina</taxon>
        <taxon>Sordariomycetes</taxon>
        <taxon>Hypocreomycetidae</taxon>
        <taxon>Hypocreales</taxon>
        <taxon>Nectriaceae</taxon>
        <taxon>Dactylonectria</taxon>
    </lineage>
</organism>
<comment type="caution">
    <text evidence="2">The sequence shown here is derived from an EMBL/GenBank/DDBJ whole genome shotgun (WGS) entry which is preliminary data.</text>
</comment>
<evidence type="ECO:0000313" key="3">
    <source>
        <dbReference type="Proteomes" id="UP000738349"/>
    </source>
</evidence>
<dbReference type="PANTHER" id="PTHR24148">
    <property type="entry name" value="ANKYRIN REPEAT DOMAIN-CONTAINING PROTEIN 39 HOMOLOG-RELATED"/>
    <property type="match status" value="1"/>
</dbReference>
<protein>
    <recommendedName>
        <fullName evidence="1">Heterokaryon incompatibility domain-containing protein</fullName>
    </recommendedName>
</protein>
<dbReference type="InterPro" id="IPR052895">
    <property type="entry name" value="HetReg/Transcr_Mod"/>
</dbReference>
<gene>
    <name evidence="2" type="ORF">EDB81DRAFT_233400</name>
</gene>
<dbReference type="PANTHER" id="PTHR24148:SF73">
    <property type="entry name" value="HET DOMAIN PROTEIN (AFU_ORTHOLOGUE AFUA_8G01020)"/>
    <property type="match status" value="1"/>
</dbReference>
<reference evidence="2" key="1">
    <citation type="journal article" date="2021" name="Nat. Commun.">
        <title>Genetic determinants of endophytism in the Arabidopsis root mycobiome.</title>
        <authorList>
            <person name="Mesny F."/>
            <person name="Miyauchi S."/>
            <person name="Thiergart T."/>
            <person name="Pickel B."/>
            <person name="Atanasova L."/>
            <person name="Karlsson M."/>
            <person name="Huettel B."/>
            <person name="Barry K.W."/>
            <person name="Haridas S."/>
            <person name="Chen C."/>
            <person name="Bauer D."/>
            <person name="Andreopoulos W."/>
            <person name="Pangilinan J."/>
            <person name="LaButti K."/>
            <person name="Riley R."/>
            <person name="Lipzen A."/>
            <person name="Clum A."/>
            <person name="Drula E."/>
            <person name="Henrissat B."/>
            <person name="Kohler A."/>
            <person name="Grigoriev I.V."/>
            <person name="Martin F.M."/>
            <person name="Hacquard S."/>
        </authorList>
    </citation>
    <scope>NUCLEOTIDE SEQUENCE</scope>
    <source>
        <strain evidence="2">MPI-CAGE-AT-0147</strain>
    </source>
</reference>
<dbReference type="EMBL" id="JAGMUV010000025">
    <property type="protein sequence ID" value="KAH7120724.1"/>
    <property type="molecule type" value="Genomic_DNA"/>
</dbReference>
<feature type="domain" description="Heterokaryon incompatibility" evidence="1">
    <location>
        <begin position="8"/>
        <end position="60"/>
    </location>
</feature>
<evidence type="ECO:0000313" key="2">
    <source>
        <dbReference type="EMBL" id="KAH7120724.1"/>
    </source>
</evidence>